<proteinExistence type="predicted"/>
<dbReference type="SUPFAM" id="SSF46689">
    <property type="entry name" value="Homeodomain-like"/>
    <property type="match status" value="1"/>
</dbReference>
<dbReference type="SMART" id="SM00342">
    <property type="entry name" value="HTH_ARAC"/>
    <property type="match status" value="1"/>
</dbReference>
<dbReference type="RefSeq" id="WP_148989606.1">
    <property type="nucleotide sequence ID" value="NZ_VTEV01000008.1"/>
</dbReference>
<dbReference type="PROSITE" id="PS01124">
    <property type="entry name" value="HTH_ARAC_FAMILY_2"/>
    <property type="match status" value="1"/>
</dbReference>
<sequence length="265" mass="30803">MLYQSSKPNPVLAPWVECYWRVQLDAGPTPKNETILPNGNIEMIFALDGNYTVVNRQTNKVHQAWLSGIQHEPLHISYKGKSNLIGIRFHPYGLFPFLRLPVNETVNSVEPLIDVTGKLYEQLYERISQAASTVEAFSIIDLFLRRSMDHDKVKQLTLMREITRQLNVRPEQPISKLADRLGVSQRHLGRVCHDHMGVTPKLLARIFRFEKSFSYLYSQKDEEVFKALIDLGFYDQSHFIKEFKRFSGMTPEEYKKRAVESNNFL</sequence>
<keyword evidence="2" id="KW-0238">DNA-binding</keyword>
<dbReference type="Pfam" id="PF20240">
    <property type="entry name" value="DUF6597"/>
    <property type="match status" value="1"/>
</dbReference>
<dbReference type="EMBL" id="VTEV01000008">
    <property type="protein sequence ID" value="TYS64500.1"/>
    <property type="molecule type" value="Genomic_DNA"/>
</dbReference>
<dbReference type="InterPro" id="IPR009057">
    <property type="entry name" value="Homeodomain-like_sf"/>
</dbReference>
<dbReference type="InterPro" id="IPR050204">
    <property type="entry name" value="AraC_XylS_family_regulators"/>
</dbReference>
<evidence type="ECO:0000256" key="1">
    <source>
        <dbReference type="ARBA" id="ARBA00023015"/>
    </source>
</evidence>
<evidence type="ECO:0000256" key="2">
    <source>
        <dbReference type="ARBA" id="ARBA00023125"/>
    </source>
</evidence>
<dbReference type="PANTHER" id="PTHR46796">
    <property type="entry name" value="HTH-TYPE TRANSCRIPTIONAL ACTIVATOR RHAS-RELATED"/>
    <property type="match status" value="1"/>
</dbReference>
<dbReference type="GO" id="GO:0043565">
    <property type="term" value="F:sequence-specific DNA binding"/>
    <property type="evidence" value="ECO:0007669"/>
    <property type="project" value="InterPro"/>
</dbReference>
<evidence type="ECO:0000313" key="5">
    <source>
        <dbReference type="EMBL" id="TYS64500.1"/>
    </source>
</evidence>
<gene>
    <name evidence="5" type="ORF">FZC76_18230</name>
</gene>
<dbReference type="AlphaFoldDB" id="A0A5D4SML3"/>
<dbReference type="InterPro" id="IPR018060">
    <property type="entry name" value="HTH_AraC"/>
</dbReference>
<feature type="domain" description="HTH araC/xylS-type" evidence="4">
    <location>
        <begin position="156"/>
        <end position="257"/>
    </location>
</feature>
<dbReference type="Pfam" id="PF12833">
    <property type="entry name" value="HTH_18"/>
    <property type="match status" value="1"/>
</dbReference>
<keyword evidence="1" id="KW-0805">Transcription regulation</keyword>
<dbReference type="Gene3D" id="1.10.10.60">
    <property type="entry name" value="Homeodomain-like"/>
    <property type="match status" value="1"/>
</dbReference>
<keyword evidence="3" id="KW-0804">Transcription</keyword>
<comment type="caution">
    <text evidence="5">The sequence shown here is derived from an EMBL/GenBank/DDBJ whole genome shotgun (WGS) entry which is preliminary data.</text>
</comment>
<dbReference type="GO" id="GO:0003700">
    <property type="term" value="F:DNA-binding transcription factor activity"/>
    <property type="evidence" value="ECO:0007669"/>
    <property type="project" value="InterPro"/>
</dbReference>
<dbReference type="PANTHER" id="PTHR46796:SF13">
    <property type="entry name" value="HTH-TYPE TRANSCRIPTIONAL ACTIVATOR RHAS"/>
    <property type="match status" value="1"/>
</dbReference>
<name>A0A5D4SML3_9BACI</name>
<dbReference type="InterPro" id="IPR046532">
    <property type="entry name" value="DUF6597"/>
</dbReference>
<reference evidence="5 6" key="1">
    <citation type="submission" date="2019-08" db="EMBL/GenBank/DDBJ databases">
        <title>Bacillus genomes from the desert of Cuatro Cienegas, Coahuila.</title>
        <authorList>
            <person name="Olmedo-Alvarez G."/>
        </authorList>
    </citation>
    <scope>NUCLEOTIDE SEQUENCE [LARGE SCALE GENOMIC DNA]</scope>
    <source>
        <strain evidence="5 6">CH28_1T</strain>
    </source>
</reference>
<evidence type="ECO:0000313" key="6">
    <source>
        <dbReference type="Proteomes" id="UP000322524"/>
    </source>
</evidence>
<dbReference type="OrthoDB" id="323290at2"/>
<protein>
    <submittedName>
        <fullName evidence="5">AraC family transcriptional regulator</fullName>
    </submittedName>
</protein>
<evidence type="ECO:0000259" key="4">
    <source>
        <dbReference type="PROSITE" id="PS01124"/>
    </source>
</evidence>
<organism evidence="5 6">
    <name type="scientific">Sutcliffiella horikoshii</name>
    <dbReference type="NCBI Taxonomy" id="79883"/>
    <lineage>
        <taxon>Bacteria</taxon>
        <taxon>Bacillati</taxon>
        <taxon>Bacillota</taxon>
        <taxon>Bacilli</taxon>
        <taxon>Bacillales</taxon>
        <taxon>Bacillaceae</taxon>
        <taxon>Sutcliffiella</taxon>
    </lineage>
</organism>
<accession>A0A5D4SML3</accession>
<dbReference type="Proteomes" id="UP000322524">
    <property type="component" value="Unassembled WGS sequence"/>
</dbReference>
<evidence type="ECO:0000256" key="3">
    <source>
        <dbReference type="ARBA" id="ARBA00023163"/>
    </source>
</evidence>